<reference evidence="9" key="1">
    <citation type="submission" date="2017-04" db="EMBL/GenBank/DDBJ databases">
        <authorList>
            <person name="Varghese N."/>
            <person name="Submissions S."/>
        </authorList>
    </citation>
    <scope>NUCLEOTIDE SEQUENCE [LARGE SCALE GENOMIC DNA]</scope>
    <source>
        <strain evidence="9">VKM Ac-2510</strain>
    </source>
</reference>
<organism evidence="8 9">
    <name type="scientific">Agreia pratensis</name>
    <dbReference type="NCBI Taxonomy" id="150121"/>
    <lineage>
        <taxon>Bacteria</taxon>
        <taxon>Bacillati</taxon>
        <taxon>Actinomycetota</taxon>
        <taxon>Actinomycetes</taxon>
        <taxon>Micrococcales</taxon>
        <taxon>Microbacteriaceae</taxon>
        <taxon>Agreia</taxon>
    </lineage>
</organism>
<evidence type="ECO:0000256" key="3">
    <source>
        <dbReference type="ARBA" id="ARBA00022679"/>
    </source>
</evidence>
<dbReference type="PROSITE" id="PS00374">
    <property type="entry name" value="MGMT"/>
    <property type="match status" value="1"/>
</dbReference>
<dbReference type="AlphaFoldDB" id="A0A1X7IZ97"/>
<dbReference type="CDD" id="cd06445">
    <property type="entry name" value="ATase"/>
    <property type="match status" value="1"/>
</dbReference>
<dbReference type="RefSeq" id="WP_085483488.1">
    <property type="nucleotide sequence ID" value="NZ_FXAY01000001.1"/>
</dbReference>
<dbReference type="GO" id="GO:0003908">
    <property type="term" value="F:methylated-DNA-[protein]-cysteine S-methyltransferase activity"/>
    <property type="evidence" value="ECO:0007669"/>
    <property type="project" value="UniProtKB-EC"/>
</dbReference>
<sequence length="169" mass="17759">MTATALLHTIDTPDGPFTILEDDEGRVLSSGWTESDEAVLARLAPRNRPNAVAGRSANTRAVEAFYSGDVHAIDDVPVRQFGTPLQTVSWAELRRIAPGSPITYTELAARSGNARAVRAAASACARNAPALFVPCHRVINTAGGLAGFAWGIPVKRSLLAREAAAANNG</sequence>
<dbReference type="STRING" id="150121.SAMN06296010_1019"/>
<keyword evidence="5" id="KW-0234">DNA repair</keyword>
<gene>
    <name evidence="8" type="ORF">SAMN06296010_1019</name>
</gene>
<dbReference type="GO" id="GO:0032259">
    <property type="term" value="P:methylation"/>
    <property type="evidence" value="ECO:0007669"/>
    <property type="project" value="UniProtKB-KW"/>
</dbReference>
<keyword evidence="2 8" id="KW-0489">Methyltransferase</keyword>
<feature type="domain" description="Methylated-DNA-[protein]-cysteine S-methyltransferase DNA binding" evidence="7">
    <location>
        <begin position="86"/>
        <end position="163"/>
    </location>
</feature>
<protein>
    <submittedName>
        <fullName evidence="8">Methylated-DNA-[protein]-cysteine S-methyltransferase</fullName>
    </submittedName>
</protein>
<dbReference type="InterPro" id="IPR036217">
    <property type="entry name" value="MethylDNA_cys_MeTrfase_DNAb"/>
</dbReference>
<evidence type="ECO:0000313" key="8">
    <source>
        <dbReference type="EMBL" id="SMG20234.1"/>
    </source>
</evidence>
<keyword evidence="3 8" id="KW-0808">Transferase</keyword>
<dbReference type="GO" id="GO:0006281">
    <property type="term" value="P:DNA repair"/>
    <property type="evidence" value="ECO:0007669"/>
    <property type="project" value="UniProtKB-KW"/>
</dbReference>
<dbReference type="EMBL" id="FXAY01000001">
    <property type="protein sequence ID" value="SMG20234.1"/>
    <property type="molecule type" value="Genomic_DNA"/>
</dbReference>
<evidence type="ECO:0000256" key="5">
    <source>
        <dbReference type="ARBA" id="ARBA00023204"/>
    </source>
</evidence>
<evidence type="ECO:0000313" key="9">
    <source>
        <dbReference type="Proteomes" id="UP000193244"/>
    </source>
</evidence>
<dbReference type="SUPFAM" id="SSF46767">
    <property type="entry name" value="Methylated DNA-protein cysteine methyltransferase, C-terminal domain"/>
    <property type="match status" value="1"/>
</dbReference>
<keyword evidence="9" id="KW-1185">Reference proteome</keyword>
<dbReference type="InterPro" id="IPR014048">
    <property type="entry name" value="MethylDNA_cys_MeTrfase_DNA-bd"/>
</dbReference>
<evidence type="ECO:0000256" key="4">
    <source>
        <dbReference type="ARBA" id="ARBA00022763"/>
    </source>
</evidence>
<dbReference type="Gene3D" id="1.10.10.10">
    <property type="entry name" value="Winged helix-like DNA-binding domain superfamily/Winged helix DNA-binding domain"/>
    <property type="match status" value="1"/>
</dbReference>
<dbReference type="PANTHER" id="PTHR10815">
    <property type="entry name" value="METHYLATED-DNA--PROTEIN-CYSTEINE METHYLTRANSFERASE"/>
    <property type="match status" value="1"/>
</dbReference>
<dbReference type="InterPro" id="IPR001497">
    <property type="entry name" value="MethylDNA_cys_MeTrfase_AS"/>
</dbReference>
<keyword evidence="4" id="KW-0227">DNA damage</keyword>
<evidence type="ECO:0000256" key="6">
    <source>
        <dbReference type="ARBA" id="ARBA00049348"/>
    </source>
</evidence>
<comment type="catalytic activity">
    <reaction evidence="6">
        <text>a 6-O-methyl-2'-deoxyguanosine in DNA + L-cysteinyl-[protein] = S-methyl-L-cysteinyl-[protein] + a 2'-deoxyguanosine in DNA</text>
        <dbReference type="Rhea" id="RHEA:24000"/>
        <dbReference type="Rhea" id="RHEA-COMP:10131"/>
        <dbReference type="Rhea" id="RHEA-COMP:10132"/>
        <dbReference type="Rhea" id="RHEA-COMP:11367"/>
        <dbReference type="Rhea" id="RHEA-COMP:11368"/>
        <dbReference type="ChEBI" id="CHEBI:29950"/>
        <dbReference type="ChEBI" id="CHEBI:82612"/>
        <dbReference type="ChEBI" id="CHEBI:85445"/>
        <dbReference type="ChEBI" id="CHEBI:85448"/>
        <dbReference type="EC" id="2.1.1.63"/>
    </reaction>
</comment>
<dbReference type="Pfam" id="PF01035">
    <property type="entry name" value="DNA_binding_1"/>
    <property type="match status" value="1"/>
</dbReference>
<comment type="catalytic activity">
    <reaction evidence="1">
        <text>a 4-O-methyl-thymidine in DNA + L-cysteinyl-[protein] = a thymidine in DNA + S-methyl-L-cysteinyl-[protein]</text>
        <dbReference type="Rhea" id="RHEA:53428"/>
        <dbReference type="Rhea" id="RHEA-COMP:10131"/>
        <dbReference type="Rhea" id="RHEA-COMP:10132"/>
        <dbReference type="Rhea" id="RHEA-COMP:13555"/>
        <dbReference type="Rhea" id="RHEA-COMP:13556"/>
        <dbReference type="ChEBI" id="CHEBI:29950"/>
        <dbReference type="ChEBI" id="CHEBI:82612"/>
        <dbReference type="ChEBI" id="CHEBI:137386"/>
        <dbReference type="ChEBI" id="CHEBI:137387"/>
        <dbReference type="EC" id="2.1.1.63"/>
    </reaction>
</comment>
<dbReference type="InterPro" id="IPR036388">
    <property type="entry name" value="WH-like_DNA-bd_sf"/>
</dbReference>
<accession>A0A1X7IZ97</accession>
<dbReference type="PANTHER" id="PTHR10815:SF13">
    <property type="entry name" value="METHYLATED-DNA--PROTEIN-CYSTEINE METHYLTRANSFERASE"/>
    <property type="match status" value="1"/>
</dbReference>
<name>A0A1X7IZ97_9MICO</name>
<dbReference type="OrthoDB" id="9802228at2"/>
<dbReference type="Proteomes" id="UP000193244">
    <property type="component" value="Unassembled WGS sequence"/>
</dbReference>
<evidence type="ECO:0000256" key="2">
    <source>
        <dbReference type="ARBA" id="ARBA00022603"/>
    </source>
</evidence>
<evidence type="ECO:0000259" key="7">
    <source>
        <dbReference type="Pfam" id="PF01035"/>
    </source>
</evidence>
<dbReference type="NCBIfam" id="TIGR00589">
    <property type="entry name" value="ogt"/>
    <property type="match status" value="1"/>
</dbReference>
<proteinExistence type="predicted"/>
<evidence type="ECO:0000256" key="1">
    <source>
        <dbReference type="ARBA" id="ARBA00001286"/>
    </source>
</evidence>